<proteinExistence type="predicted"/>
<evidence type="ECO:0000256" key="1">
    <source>
        <dbReference type="ARBA" id="ARBA00022485"/>
    </source>
</evidence>
<comment type="caution">
    <text evidence="7">The sequence shown here is derived from an EMBL/GenBank/DDBJ whole genome shotgun (WGS) entry which is preliminary data.</text>
</comment>
<evidence type="ECO:0000256" key="4">
    <source>
        <dbReference type="ARBA" id="ARBA00023014"/>
    </source>
</evidence>
<dbReference type="PROSITE" id="PS51656">
    <property type="entry name" value="4FE4S"/>
    <property type="match status" value="1"/>
</dbReference>
<keyword evidence="8" id="KW-1185">Reference proteome</keyword>
<dbReference type="Gene3D" id="3.30.70.20">
    <property type="match status" value="1"/>
</dbReference>
<dbReference type="InterPro" id="IPR004108">
    <property type="entry name" value="Fe_hydrogenase_lsu_C"/>
</dbReference>
<dbReference type="PROSITE" id="PS51379">
    <property type="entry name" value="4FE4S_FER_2"/>
    <property type="match status" value="1"/>
</dbReference>
<dbReference type="Pfam" id="PF04060">
    <property type="entry name" value="FeS"/>
    <property type="match status" value="1"/>
</dbReference>
<organism evidence="7 8">
    <name type="scientific">Hydrogenoanaerobacterium saccharovorans</name>
    <dbReference type="NCBI Taxonomy" id="474960"/>
    <lineage>
        <taxon>Bacteria</taxon>
        <taxon>Bacillati</taxon>
        <taxon>Bacillota</taxon>
        <taxon>Clostridia</taxon>
        <taxon>Eubacteriales</taxon>
        <taxon>Oscillospiraceae</taxon>
        <taxon>Hydrogenoanaerobacterium</taxon>
    </lineage>
</organism>
<feature type="domain" description="4Fe-4S" evidence="6">
    <location>
        <begin position="344"/>
        <end position="405"/>
    </location>
</feature>
<evidence type="ECO:0000259" key="6">
    <source>
        <dbReference type="PROSITE" id="PS51656"/>
    </source>
</evidence>
<reference evidence="7 8" key="1">
    <citation type="journal article" date="2021" name="Sci. Rep.">
        <title>The distribution of antibiotic resistance genes in chicken gut microbiota commensals.</title>
        <authorList>
            <person name="Juricova H."/>
            <person name="Matiasovicova J."/>
            <person name="Kubasova T."/>
            <person name="Cejkova D."/>
            <person name="Rychlik I."/>
        </authorList>
    </citation>
    <scope>NUCLEOTIDE SEQUENCE [LARGE SCALE GENOMIC DNA]</scope>
    <source>
        <strain evidence="7 8">An564</strain>
    </source>
</reference>
<dbReference type="Pfam" id="PF02906">
    <property type="entry name" value="Fe_hyd_lg_C"/>
    <property type="match status" value="1"/>
</dbReference>
<dbReference type="InterPro" id="IPR017900">
    <property type="entry name" value="4Fe4S_Fe_S_CS"/>
</dbReference>
<keyword evidence="1" id="KW-0004">4Fe-4S</keyword>
<keyword evidence="4" id="KW-0411">Iron-sulfur</keyword>
<keyword evidence="2" id="KW-0479">Metal-binding</keyword>
<dbReference type="SUPFAM" id="SSF53920">
    <property type="entry name" value="Fe-only hydrogenase"/>
    <property type="match status" value="1"/>
</dbReference>
<evidence type="ECO:0000256" key="2">
    <source>
        <dbReference type="ARBA" id="ARBA00022723"/>
    </source>
</evidence>
<accession>A0ABS2GIU0</accession>
<evidence type="ECO:0000259" key="5">
    <source>
        <dbReference type="PROSITE" id="PS51379"/>
    </source>
</evidence>
<dbReference type="SUPFAM" id="SSF55785">
    <property type="entry name" value="PYP-like sensor domain (PAS domain)"/>
    <property type="match status" value="1"/>
</dbReference>
<dbReference type="InterPro" id="IPR007202">
    <property type="entry name" value="4Fe-4S_dom"/>
</dbReference>
<dbReference type="Gene3D" id="1.10.15.40">
    <property type="entry name" value="Electron transport complex subunit B, putative Fe-S cluster"/>
    <property type="match status" value="1"/>
</dbReference>
<dbReference type="Proteomes" id="UP000724149">
    <property type="component" value="Unassembled WGS sequence"/>
</dbReference>
<dbReference type="SUPFAM" id="SSF54862">
    <property type="entry name" value="4Fe-4S ferredoxins"/>
    <property type="match status" value="1"/>
</dbReference>
<dbReference type="EMBL" id="JACSNR010000001">
    <property type="protein sequence ID" value="MBM6922395.1"/>
    <property type="molecule type" value="Genomic_DNA"/>
</dbReference>
<dbReference type="RefSeq" id="WP_204719339.1">
    <property type="nucleotide sequence ID" value="NZ_JACSNR010000001.1"/>
</dbReference>
<dbReference type="Gene3D" id="3.30.450.20">
    <property type="entry name" value="PAS domain"/>
    <property type="match status" value="1"/>
</dbReference>
<dbReference type="PROSITE" id="PS00198">
    <property type="entry name" value="4FE4S_FER_1"/>
    <property type="match status" value="1"/>
</dbReference>
<gene>
    <name evidence="7" type="ORF">H9X81_01625</name>
</gene>
<dbReference type="InterPro" id="IPR000014">
    <property type="entry name" value="PAS"/>
</dbReference>
<evidence type="ECO:0000256" key="3">
    <source>
        <dbReference type="ARBA" id="ARBA00023004"/>
    </source>
</evidence>
<dbReference type="InterPro" id="IPR050340">
    <property type="entry name" value="Cytosolic_Fe-S_CAF"/>
</dbReference>
<evidence type="ECO:0000313" key="8">
    <source>
        <dbReference type="Proteomes" id="UP000724149"/>
    </source>
</evidence>
<feature type="domain" description="4Fe-4S ferredoxin-type" evidence="5">
    <location>
        <begin position="32"/>
        <end position="61"/>
    </location>
</feature>
<name>A0ABS2GIU0_9FIRM</name>
<keyword evidence="3" id="KW-0408">Iron</keyword>
<dbReference type="Pfam" id="PF13188">
    <property type="entry name" value="PAS_8"/>
    <property type="match status" value="1"/>
</dbReference>
<dbReference type="PANTHER" id="PTHR11615">
    <property type="entry name" value="NITRATE, FORMATE, IRON DEHYDROGENASE"/>
    <property type="match status" value="1"/>
</dbReference>
<dbReference type="Gene3D" id="3.40.950.10">
    <property type="entry name" value="Fe-only Hydrogenase (Larger Subunit), Chain L, domain 3"/>
    <property type="match status" value="1"/>
</dbReference>
<dbReference type="InterPro" id="IPR017896">
    <property type="entry name" value="4Fe4S_Fe-S-bd"/>
</dbReference>
<dbReference type="InterPro" id="IPR035965">
    <property type="entry name" value="PAS-like_dom_sf"/>
</dbReference>
<evidence type="ECO:0000313" key="7">
    <source>
        <dbReference type="EMBL" id="MBM6922395.1"/>
    </source>
</evidence>
<dbReference type="InterPro" id="IPR009016">
    <property type="entry name" value="Fe_hydrogenase"/>
</dbReference>
<sequence>MSELLLLKKEDCKSCYKCIRECALKSIRFSENRAQIVERECVYCGHCYVTCPQSAKEIRRDTDKARALIASGRPVIVSLAPSFIADFGVGGLDGMRQALLKLGFADVEETARGARIVKTEYERMIASGEHKLIISSCCHSVNLLIQKRYPQALPYLAKVDSPMLAHAKSIKERVPGSAVVFIGPCISKKDEAEQYGQVDCVLTFDEFIDWLAEEGIELPAGEQPDGTEARSRFFPTAGGIIRSMDLDDGFSYIPIDGLHRCMDALEEIERGGMQNCFVEMNACEGSCIGGPVMHRYHSAPITCKTRVEQYSGKSGRDFDDQPADDLRKSMQYIGSGAVKPGETAIQEVLHKLGKYRPEDELNCGTCGYSTCREKAIAVCQGKADLTMCLPFLKARAESFSGAILDNTPNAIMAMDTKLIIQQANESAARLFGMESPREMVGMPIDAILGTVEYLQAIDGERPDGSIRHYLPEYDKYVEETIAFDPEYNLVISIIKDITDETRREQELDKERRRTAELADRVIEKQMRVAQEIASLLGETTAETKIALTRLKDTIEPGGEVKR</sequence>
<protein>
    <submittedName>
        <fullName evidence="7">PAS domain-containing protein</fullName>
    </submittedName>
</protein>